<accession>A0A292YAQ9</accession>
<gene>
    <name evidence="2" type="ORF">LNAT_P1320</name>
</gene>
<evidence type="ECO:0000313" key="3">
    <source>
        <dbReference type="Proteomes" id="UP000217944"/>
    </source>
</evidence>
<proteinExistence type="predicted"/>
<dbReference type="EMBL" id="BDME01000002">
    <property type="protein sequence ID" value="GAX88022.1"/>
    <property type="molecule type" value="Genomic_DNA"/>
</dbReference>
<organism evidence="2 3">
    <name type="scientific">Lebetimonas natsushimae</name>
    <dbReference type="NCBI Taxonomy" id="1936991"/>
    <lineage>
        <taxon>Bacteria</taxon>
        <taxon>Pseudomonadati</taxon>
        <taxon>Campylobacterota</taxon>
        <taxon>Epsilonproteobacteria</taxon>
        <taxon>Nautiliales</taxon>
        <taxon>Nautiliaceae</taxon>
        <taxon>Lebetimonas</taxon>
    </lineage>
</organism>
<dbReference type="RefSeq" id="WP_096259659.1">
    <property type="nucleotide sequence ID" value="NZ_BDME01000002.1"/>
</dbReference>
<sequence>MREFFNIFKILIAVDVGIIVFCFLEHNLLWLYNSQIAFFSTSLIILGSFIGYAGMVRRNLENGNVGEDVLKKYEDPYNLDDEEEVEIKKIKKEKLKWYEAVLLNFKGGMNIIRILGYVFLVAGFLYLAKTNRFDTLSFLFGVTIVPAVTFIYLLFYKKKLSKLD</sequence>
<keyword evidence="3" id="KW-1185">Reference proteome</keyword>
<feature type="transmembrane region" description="Helical" evidence="1">
    <location>
        <begin position="135"/>
        <end position="155"/>
    </location>
</feature>
<keyword evidence="1" id="KW-1133">Transmembrane helix</keyword>
<name>A0A292YAQ9_9BACT</name>
<dbReference type="OrthoDB" id="5339772at2"/>
<dbReference type="Proteomes" id="UP000217944">
    <property type="component" value="Unassembled WGS sequence"/>
</dbReference>
<protein>
    <submittedName>
        <fullName evidence="2">Uncharacterized protein</fullName>
    </submittedName>
</protein>
<keyword evidence="1" id="KW-0812">Transmembrane</keyword>
<feature type="transmembrane region" description="Helical" evidence="1">
    <location>
        <begin position="111"/>
        <end position="129"/>
    </location>
</feature>
<evidence type="ECO:0000256" key="1">
    <source>
        <dbReference type="SAM" id="Phobius"/>
    </source>
</evidence>
<feature type="transmembrane region" description="Helical" evidence="1">
    <location>
        <begin position="7"/>
        <end position="30"/>
    </location>
</feature>
<comment type="caution">
    <text evidence="2">The sequence shown here is derived from an EMBL/GenBank/DDBJ whole genome shotgun (WGS) entry which is preliminary data.</text>
</comment>
<feature type="transmembrane region" description="Helical" evidence="1">
    <location>
        <begin position="36"/>
        <end position="55"/>
    </location>
</feature>
<evidence type="ECO:0000313" key="2">
    <source>
        <dbReference type="EMBL" id="GAX88022.1"/>
    </source>
</evidence>
<dbReference type="AlphaFoldDB" id="A0A292YAQ9"/>
<keyword evidence="1" id="KW-0472">Membrane</keyword>
<reference evidence="2 3" key="1">
    <citation type="journal article" date="2017" name="Syst. Appl. Microbiol.">
        <title>Lebetimonas natsushimae sp. nov., a novel strictly anaerobic, moderately thermophilic chemoautotroph isolated from a deep-sea hydrothermal vent polychaete nest in the Mid-Okinawa Trough.</title>
        <authorList>
            <person name="Nagata R."/>
            <person name="Takaki Y."/>
            <person name="Tame A."/>
            <person name="Nunoura T."/>
            <person name="Muto H."/>
            <person name="Mino S."/>
            <person name="Sawayama S."/>
            <person name="Takai K."/>
            <person name="Nakagawa S."/>
        </authorList>
    </citation>
    <scope>NUCLEOTIDE SEQUENCE [LARGE SCALE GENOMIC DNA]</scope>
    <source>
        <strain evidence="2 3">HS1857</strain>
    </source>
</reference>